<dbReference type="InterPro" id="IPR009056">
    <property type="entry name" value="Cyt_c-like_dom"/>
</dbReference>
<evidence type="ECO:0000313" key="8">
    <source>
        <dbReference type="EMBL" id="WFG39659.1"/>
    </source>
</evidence>
<reference evidence="9 10" key="1">
    <citation type="submission" date="2019-11" db="EMBL/GenBank/DDBJ databases">
        <authorList>
            <person name="Cho J.-C."/>
        </authorList>
    </citation>
    <scope>NUCLEOTIDE SEQUENCE [LARGE SCALE GENOMIC DNA]</scope>
    <source>
        <strain evidence="8 9">JH1073</strain>
        <strain evidence="7 10">JH702</strain>
    </source>
</reference>
<dbReference type="EMBL" id="WMBE01000001">
    <property type="protein sequence ID" value="MDG0865592.1"/>
    <property type="molecule type" value="Genomic_DNA"/>
</dbReference>
<feature type="region of interest" description="Disordered" evidence="5">
    <location>
        <begin position="36"/>
        <end position="81"/>
    </location>
</feature>
<feature type="compositionally biased region" description="Low complexity" evidence="5">
    <location>
        <begin position="68"/>
        <end position="81"/>
    </location>
</feature>
<keyword evidence="2 4" id="KW-0479">Metal-binding</keyword>
<proteinExistence type="predicted"/>
<keyword evidence="3 4" id="KW-0408">Iron</keyword>
<accession>A0AAJ5ZGI7</accession>
<dbReference type="SUPFAM" id="SSF46626">
    <property type="entry name" value="Cytochrome c"/>
    <property type="match status" value="1"/>
</dbReference>
<dbReference type="SUPFAM" id="SSF48695">
    <property type="entry name" value="Multiheme cytochromes"/>
    <property type="match status" value="1"/>
</dbReference>
<reference evidence="8" key="2">
    <citation type="journal article" date="2023" name="Nat. Commun.">
        <title>Cultivation of marine bacteria of the SAR202 clade.</title>
        <authorList>
            <person name="Lim Y."/>
            <person name="Seo J.H."/>
            <person name="Giovannoni S.J."/>
            <person name="Kang I."/>
            <person name="Cho J.C."/>
        </authorList>
    </citation>
    <scope>NUCLEOTIDE SEQUENCE</scope>
    <source>
        <strain evidence="8">JH1073</strain>
    </source>
</reference>
<dbReference type="InterPro" id="IPR036280">
    <property type="entry name" value="Multihaem_cyt_sf"/>
</dbReference>
<sequence>MQAHFAKTLRPILMIVLGILFVVPLACQGAAGEDGHAGPVGPPGPPGATGLTGDGIIGPIGGAGSAGPAGPEGPQGQAGPQGESVVLADLQSMVDLAVENHATAGSDADKIALGGRLYDNWMVESGIEALPGDHPLWSTQTTNTRTEATTFRCKECHGWDYKGDTGAYATGSHFTGFTGVMRAGKMMSKDDLVQVLRGGFNSNHDFRFDISRKNLDALAAFLDLGLVNYSEFIDYDTKLPRQTPVMANGQTRYSRTCASCHGADGKNINFKIAEAPQYLADIAVANPWEFLHKALYGQPGVSGMPPVSTRGWSDQDLTDLLAYVQSLAD</sequence>
<dbReference type="Pfam" id="PF00034">
    <property type="entry name" value="Cytochrom_C"/>
    <property type="match status" value="1"/>
</dbReference>
<dbReference type="InterPro" id="IPR036909">
    <property type="entry name" value="Cyt_c-like_dom_sf"/>
</dbReference>
<dbReference type="Gene3D" id="1.10.760.10">
    <property type="entry name" value="Cytochrome c-like domain"/>
    <property type="match status" value="1"/>
</dbReference>
<evidence type="ECO:0000256" key="4">
    <source>
        <dbReference type="PROSITE-ProRule" id="PRU00433"/>
    </source>
</evidence>
<name>A0AAJ5ZGI7_9CHLR</name>
<keyword evidence="9" id="KW-1185">Reference proteome</keyword>
<protein>
    <submittedName>
        <fullName evidence="8">C-type cytochrome</fullName>
    </submittedName>
</protein>
<evidence type="ECO:0000256" key="3">
    <source>
        <dbReference type="ARBA" id="ARBA00023004"/>
    </source>
</evidence>
<dbReference type="PROSITE" id="PS51007">
    <property type="entry name" value="CYTC"/>
    <property type="match status" value="2"/>
</dbReference>
<evidence type="ECO:0000259" key="6">
    <source>
        <dbReference type="PROSITE" id="PS51007"/>
    </source>
</evidence>
<dbReference type="Proteomes" id="UP001321249">
    <property type="component" value="Unassembled WGS sequence"/>
</dbReference>
<feature type="compositionally biased region" description="Gly residues" evidence="5">
    <location>
        <begin position="50"/>
        <end position="67"/>
    </location>
</feature>
<evidence type="ECO:0000313" key="10">
    <source>
        <dbReference type="Proteomes" id="UP001321249"/>
    </source>
</evidence>
<evidence type="ECO:0000256" key="2">
    <source>
        <dbReference type="ARBA" id="ARBA00022723"/>
    </source>
</evidence>
<dbReference type="RefSeq" id="WP_342823587.1">
    <property type="nucleotide sequence ID" value="NZ_CP046146.1"/>
</dbReference>
<evidence type="ECO:0000256" key="1">
    <source>
        <dbReference type="ARBA" id="ARBA00022617"/>
    </source>
</evidence>
<dbReference type="GO" id="GO:0046872">
    <property type="term" value="F:metal ion binding"/>
    <property type="evidence" value="ECO:0007669"/>
    <property type="project" value="UniProtKB-KW"/>
</dbReference>
<gene>
    <name evidence="7" type="ORF">GKO46_00710</name>
    <name evidence="8" type="ORF">GKO48_08515</name>
</gene>
<organism evidence="8 9">
    <name type="scientific">Candidatus Lucifugimonas marina</name>
    <dbReference type="NCBI Taxonomy" id="3038979"/>
    <lineage>
        <taxon>Bacteria</taxon>
        <taxon>Bacillati</taxon>
        <taxon>Chloroflexota</taxon>
        <taxon>Dehalococcoidia</taxon>
        <taxon>SAR202 cluster</taxon>
        <taxon>Candidatus Lucifugimonadales</taxon>
        <taxon>Candidatus Lucifugimonadaceae</taxon>
        <taxon>Candidatus Lucifugimonas</taxon>
    </lineage>
</organism>
<dbReference type="GO" id="GO:0009055">
    <property type="term" value="F:electron transfer activity"/>
    <property type="evidence" value="ECO:0007669"/>
    <property type="project" value="InterPro"/>
</dbReference>
<evidence type="ECO:0000256" key="5">
    <source>
        <dbReference type="SAM" id="MobiDB-lite"/>
    </source>
</evidence>
<dbReference type="AlphaFoldDB" id="A0AAJ5ZGI7"/>
<evidence type="ECO:0000313" key="9">
    <source>
        <dbReference type="Proteomes" id="UP001219901"/>
    </source>
</evidence>
<feature type="domain" description="Cytochrome c" evidence="6">
    <location>
        <begin position="109"/>
        <end position="226"/>
    </location>
</feature>
<reference evidence="9" key="3">
    <citation type="submission" date="2023-06" db="EMBL/GenBank/DDBJ databases">
        <title>Pangenomics reveal diversification of enzyme families and niche specialization in globally abundant SAR202 bacteria.</title>
        <authorList>
            <person name="Saw J.H.W."/>
        </authorList>
    </citation>
    <scope>NUCLEOTIDE SEQUENCE [LARGE SCALE GENOMIC DNA]</scope>
    <source>
        <strain evidence="9">JH1073</strain>
    </source>
</reference>
<feature type="domain" description="Cytochrome c" evidence="6">
    <location>
        <begin position="244"/>
        <end position="328"/>
    </location>
</feature>
<dbReference type="Proteomes" id="UP001219901">
    <property type="component" value="Chromosome"/>
</dbReference>
<evidence type="ECO:0000313" key="7">
    <source>
        <dbReference type="EMBL" id="MDG0865592.1"/>
    </source>
</evidence>
<dbReference type="Pfam" id="PF13442">
    <property type="entry name" value="Cytochrome_CBB3"/>
    <property type="match status" value="1"/>
</dbReference>
<keyword evidence="1 4" id="KW-0349">Heme</keyword>
<dbReference type="GO" id="GO:0020037">
    <property type="term" value="F:heme binding"/>
    <property type="evidence" value="ECO:0007669"/>
    <property type="project" value="InterPro"/>
</dbReference>
<dbReference type="EMBL" id="CP046147">
    <property type="protein sequence ID" value="WFG39659.1"/>
    <property type="molecule type" value="Genomic_DNA"/>
</dbReference>